<organism evidence="1 2">
    <name type="scientific">Lentinus brumalis</name>
    <dbReference type="NCBI Taxonomy" id="2498619"/>
    <lineage>
        <taxon>Eukaryota</taxon>
        <taxon>Fungi</taxon>
        <taxon>Dikarya</taxon>
        <taxon>Basidiomycota</taxon>
        <taxon>Agaricomycotina</taxon>
        <taxon>Agaricomycetes</taxon>
        <taxon>Polyporales</taxon>
        <taxon>Polyporaceae</taxon>
        <taxon>Lentinus</taxon>
    </lineage>
</organism>
<protein>
    <recommendedName>
        <fullName evidence="3">Protein kinase domain-containing protein</fullName>
    </recommendedName>
</protein>
<reference evidence="1 2" key="1">
    <citation type="journal article" date="2018" name="Biotechnol. Biofuels">
        <title>Integrative visual omics of the white-rot fungus Polyporus brumalis exposes the biotechnological potential of its oxidative enzymes for delignifying raw plant biomass.</title>
        <authorList>
            <person name="Miyauchi S."/>
            <person name="Rancon A."/>
            <person name="Drula E."/>
            <person name="Hage H."/>
            <person name="Chaduli D."/>
            <person name="Favel A."/>
            <person name="Grisel S."/>
            <person name="Henrissat B."/>
            <person name="Herpoel-Gimbert I."/>
            <person name="Ruiz-Duenas F.J."/>
            <person name="Chevret D."/>
            <person name="Hainaut M."/>
            <person name="Lin J."/>
            <person name="Wang M."/>
            <person name="Pangilinan J."/>
            <person name="Lipzen A."/>
            <person name="Lesage-Meessen L."/>
            <person name="Navarro D."/>
            <person name="Riley R."/>
            <person name="Grigoriev I.V."/>
            <person name="Zhou S."/>
            <person name="Raouche S."/>
            <person name="Rosso M.N."/>
        </authorList>
    </citation>
    <scope>NUCLEOTIDE SEQUENCE [LARGE SCALE GENOMIC DNA]</scope>
    <source>
        <strain evidence="1 2">BRFM 1820</strain>
    </source>
</reference>
<accession>A0A371DN84</accession>
<keyword evidence="2" id="KW-1185">Reference proteome</keyword>
<evidence type="ECO:0000313" key="1">
    <source>
        <dbReference type="EMBL" id="RDX54013.1"/>
    </source>
</evidence>
<dbReference type="Proteomes" id="UP000256964">
    <property type="component" value="Unassembled WGS sequence"/>
</dbReference>
<dbReference type="Gene3D" id="3.30.200.20">
    <property type="entry name" value="Phosphorylase Kinase, domain 1"/>
    <property type="match status" value="1"/>
</dbReference>
<proteinExistence type="predicted"/>
<name>A0A371DN84_9APHY</name>
<dbReference type="OrthoDB" id="5979581at2759"/>
<dbReference type="Gene3D" id="1.10.510.10">
    <property type="entry name" value="Transferase(Phosphotransferase) domain 1"/>
    <property type="match status" value="1"/>
</dbReference>
<dbReference type="InterPro" id="IPR011009">
    <property type="entry name" value="Kinase-like_dom_sf"/>
</dbReference>
<sequence>MYTNMSASDMTTVVLSRSTRHPGREHVVEAERFFITDSKYGSHIRFVNRPFAVSLFPFMRIWPRRVMPLHGAKFVIKQLLLALDYLHSLGYSEQHVDVKTDNLLLHLEGNDDDIESYLTKYPPEHYPPQHVPEIFKDPIIHPHVRTATTT</sequence>
<evidence type="ECO:0000313" key="2">
    <source>
        <dbReference type="Proteomes" id="UP000256964"/>
    </source>
</evidence>
<dbReference type="AlphaFoldDB" id="A0A371DN84"/>
<gene>
    <name evidence="1" type="ORF">OH76DRAFT_1341778</name>
</gene>
<evidence type="ECO:0008006" key="3">
    <source>
        <dbReference type="Google" id="ProtNLM"/>
    </source>
</evidence>
<dbReference type="SUPFAM" id="SSF56112">
    <property type="entry name" value="Protein kinase-like (PK-like)"/>
    <property type="match status" value="1"/>
</dbReference>
<dbReference type="STRING" id="139420.A0A371DN84"/>
<dbReference type="EMBL" id="KZ857385">
    <property type="protein sequence ID" value="RDX54013.1"/>
    <property type="molecule type" value="Genomic_DNA"/>
</dbReference>